<dbReference type="InterPro" id="IPR005467">
    <property type="entry name" value="His_kinase_dom"/>
</dbReference>
<protein>
    <recommendedName>
        <fullName evidence="2">histidine kinase</fullName>
        <ecNumber evidence="2">2.7.13.3</ecNumber>
    </recommendedName>
</protein>
<dbReference type="CDD" id="cd00082">
    <property type="entry name" value="HisKA"/>
    <property type="match status" value="1"/>
</dbReference>
<evidence type="ECO:0000256" key="1">
    <source>
        <dbReference type="ARBA" id="ARBA00000085"/>
    </source>
</evidence>
<feature type="transmembrane region" description="Helical" evidence="7">
    <location>
        <begin position="515"/>
        <end position="536"/>
    </location>
</feature>
<dbReference type="SMART" id="SM00387">
    <property type="entry name" value="HATPase_c"/>
    <property type="match status" value="1"/>
</dbReference>
<dbReference type="InterPro" id="IPR035965">
    <property type="entry name" value="PAS-like_dom_sf"/>
</dbReference>
<gene>
    <name evidence="10" type="ORF">Cylst_2469</name>
</gene>
<dbReference type="SUPFAM" id="SSF55785">
    <property type="entry name" value="PYP-like sensor domain (PAS domain)"/>
    <property type="match status" value="1"/>
</dbReference>
<dbReference type="InterPro" id="IPR013656">
    <property type="entry name" value="PAS_4"/>
</dbReference>
<evidence type="ECO:0000259" key="8">
    <source>
        <dbReference type="PROSITE" id="PS50109"/>
    </source>
</evidence>
<feature type="transmembrane region" description="Helical" evidence="7">
    <location>
        <begin position="59"/>
        <end position="83"/>
    </location>
</feature>
<dbReference type="STRING" id="56107.Cylst_2469"/>
<evidence type="ECO:0000256" key="5">
    <source>
        <dbReference type="ARBA" id="ARBA00023012"/>
    </source>
</evidence>
<accession>K9WXY8</accession>
<keyword evidence="7" id="KW-1133">Transmembrane helix</keyword>
<evidence type="ECO:0000256" key="6">
    <source>
        <dbReference type="SAM" id="Coils"/>
    </source>
</evidence>
<feature type="transmembrane region" description="Helical" evidence="7">
    <location>
        <begin position="404"/>
        <end position="424"/>
    </location>
</feature>
<proteinExistence type="predicted"/>
<reference evidence="10 11" key="1">
    <citation type="submission" date="2012-06" db="EMBL/GenBank/DDBJ databases">
        <title>Finished chromosome of genome of Cylindrospermum stagnale PCC 7417.</title>
        <authorList>
            <consortium name="US DOE Joint Genome Institute"/>
            <person name="Gugger M."/>
            <person name="Coursin T."/>
            <person name="Rippka R."/>
            <person name="Tandeau De Marsac N."/>
            <person name="Huntemann M."/>
            <person name="Wei C.-L."/>
            <person name="Han J."/>
            <person name="Detter J.C."/>
            <person name="Han C."/>
            <person name="Tapia R."/>
            <person name="Chen A."/>
            <person name="Kyrpides N."/>
            <person name="Mavromatis K."/>
            <person name="Markowitz V."/>
            <person name="Szeto E."/>
            <person name="Ivanova N."/>
            <person name="Pagani I."/>
            <person name="Pati A."/>
            <person name="Goodwin L."/>
            <person name="Nordberg H.P."/>
            <person name="Cantor M.N."/>
            <person name="Hua S.X."/>
            <person name="Woyke T."/>
            <person name="Kerfeld C.A."/>
        </authorList>
    </citation>
    <scope>NUCLEOTIDE SEQUENCE [LARGE SCALE GENOMIC DNA]</scope>
    <source>
        <strain evidence="10 11">PCC 7417</strain>
    </source>
</reference>
<evidence type="ECO:0000256" key="2">
    <source>
        <dbReference type="ARBA" id="ARBA00012438"/>
    </source>
</evidence>
<dbReference type="InterPro" id="IPR036097">
    <property type="entry name" value="HisK_dim/P_sf"/>
</dbReference>
<dbReference type="Proteomes" id="UP000010475">
    <property type="component" value="Chromosome"/>
</dbReference>
<evidence type="ECO:0000256" key="3">
    <source>
        <dbReference type="ARBA" id="ARBA00022553"/>
    </source>
</evidence>
<keyword evidence="5" id="KW-0902">Two-component regulatory system</keyword>
<dbReference type="EMBL" id="CP003642">
    <property type="protein sequence ID" value="AFZ24684.1"/>
    <property type="molecule type" value="Genomic_DNA"/>
</dbReference>
<keyword evidence="3" id="KW-0597">Phosphoprotein</keyword>
<dbReference type="HOGENOM" id="CLU_311876_0_0_3"/>
<dbReference type="InterPro" id="IPR036890">
    <property type="entry name" value="HATPase_C_sf"/>
</dbReference>
<dbReference type="Gene3D" id="3.30.450.20">
    <property type="entry name" value="PAS domain"/>
    <property type="match status" value="1"/>
</dbReference>
<dbReference type="InterPro" id="IPR000014">
    <property type="entry name" value="PAS"/>
</dbReference>
<dbReference type="InterPro" id="IPR004358">
    <property type="entry name" value="Sig_transdc_His_kin-like_C"/>
</dbReference>
<name>K9WXY8_9NOST</name>
<dbReference type="GO" id="GO:0000155">
    <property type="term" value="F:phosphorelay sensor kinase activity"/>
    <property type="evidence" value="ECO:0007669"/>
    <property type="project" value="InterPro"/>
</dbReference>
<feature type="transmembrane region" description="Helical" evidence="7">
    <location>
        <begin position="430"/>
        <end position="450"/>
    </location>
</feature>
<feature type="transmembrane region" description="Helical" evidence="7">
    <location>
        <begin position="180"/>
        <end position="203"/>
    </location>
</feature>
<evidence type="ECO:0000313" key="11">
    <source>
        <dbReference type="Proteomes" id="UP000010475"/>
    </source>
</evidence>
<dbReference type="PANTHER" id="PTHR43065">
    <property type="entry name" value="SENSOR HISTIDINE KINASE"/>
    <property type="match status" value="1"/>
</dbReference>
<dbReference type="RefSeq" id="WP_015207938.1">
    <property type="nucleotide sequence ID" value="NC_019757.1"/>
</dbReference>
<organism evidence="10 11">
    <name type="scientific">Cylindrospermum stagnale PCC 7417</name>
    <dbReference type="NCBI Taxonomy" id="56107"/>
    <lineage>
        <taxon>Bacteria</taxon>
        <taxon>Bacillati</taxon>
        <taxon>Cyanobacteriota</taxon>
        <taxon>Cyanophyceae</taxon>
        <taxon>Nostocales</taxon>
        <taxon>Nostocaceae</taxon>
        <taxon>Cylindrospermum</taxon>
    </lineage>
</organism>
<dbReference type="Pfam" id="PF08448">
    <property type="entry name" value="PAS_4"/>
    <property type="match status" value="1"/>
</dbReference>
<dbReference type="SMART" id="SM00091">
    <property type="entry name" value="PAS"/>
    <property type="match status" value="1"/>
</dbReference>
<dbReference type="InterPro" id="IPR003594">
    <property type="entry name" value="HATPase_dom"/>
</dbReference>
<feature type="transmembrane region" description="Helical" evidence="7">
    <location>
        <begin position="479"/>
        <end position="500"/>
    </location>
</feature>
<feature type="transmembrane region" description="Helical" evidence="7">
    <location>
        <begin position="256"/>
        <end position="279"/>
    </location>
</feature>
<dbReference type="eggNOG" id="COG4191">
    <property type="taxonomic scope" value="Bacteria"/>
</dbReference>
<evidence type="ECO:0000256" key="4">
    <source>
        <dbReference type="ARBA" id="ARBA00022777"/>
    </source>
</evidence>
<dbReference type="SUPFAM" id="SSF55874">
    <property type="entry name" value="ATPase domain of HSP90 chaperone/DNA topoisomerase II/histidine kinase"/>
    <property type="match status" value="1"/>
</dbReference>
<keyword evidence="6" id="KW-0175">Coiled coil</keyword>
<dbReference type="eggNOG" id="COG0531">
    <property type="taxonomic scope" value="Bacteria"/>
</dbReference>
<dbReference type="SUPFAM" id="SSF47384">
    <property type="entry name" value="Homodimeric domain of signal transducing histidine kinase"/>
    <property type="match status" value="1"/>
</dbReference>
<keyword evidence="7" id="KW-0812">Transmembrane</keyword>
<feature type="coiled-coil region" evidence="6">
    <location>
        <begin position="648"/>
        <end position="679"/>
    </location>
</feature>
<comment type="catalytic activity">
    <reaction evidence="1">
        <text>ATP + protein L-histidine = ADP + protein N-phospho-L-histidine.</text>
        <dbReference type="EC" id="2.7.13.3"/>
    </reaction>
</comment>
<dbReference type="Gene3D" id="1.20.1740.10">
    <property type="entry name" value="Amino acid/polyamine transporter I"/>
    <property type="match status" value="1"/>
</dbReference>
<feature type="transmembrane region" description="Helical" evidence="7">
    <location>
        <begin position="299"/>
        <end position="324"/>
    </location>
</feature>
<dbReference type="PROSITE" id="PS50109">
    <property type="entry name" value="HIS_KIN"/>
    <property type="match status" value="1"/>
</dbReference>
<dbReference type="PANTHER" id="PTHR43065:SF50">
    <property type="entry name" value="HISTIDINE KINASE"/>
    <property type="match status" value="1"/>
</dbReference>
<feature type="transmembrane region" description="Helical" evidence="7">
    <location>
        <begin position="376"/>
        <end position="397"/>
    </location>
</feature>
<dbReference type="AlphaFoldDB" id="K9WXY8"/>
<dbReference type="PRINTS" id="PR00344">
    <property type="entry name" value="BCTRLSENSOR"/>
</dbReference>
<dbReference type="Pfam" id="PF02518">
    <property type="entry name" value="HATPase_c"/>
    <property type="match status" value="1"/>
</dbReference>
<keyword evidence="4" id="KW-0808">Transferase</keyword>
<dbReference type="Gene3D" id="1.10.287.130">
    <property type="match status" value="1"/>
</dbReference>
<dbReference type="PROSITE" id="PS50112">
    <property type="entry name" value="PAS"/>
    <property type="match status" value="1"/>
</dbReference>
<feature type="domain" description="PAS" evidence="9">
    <location>
        <begin position="545"/>
        <end position="592"/>
    </location>
</feature>
<keyword evidence="4" id="KW-0418">Kinase</keyword>
<evidence type="ECO:0000259" key="9">
    <source>
        <dbReference type="PROSITE" id="PS50112"/>
    </source>
</evidence>
<evidence type="ECO:0000313" key="10">
    <source>
        <dbReference type="EMBL" id="AFZ24684.1"/>
    </source>
</evidence>
<dbReference type="Gene3D" id="3.30.565.10">
    <property type="entry name" value="Histidine kinase-like ATPase, C-terminal domain"/>
    <property type="match status" value="1"/>
</dbReference>
<feature type="domain" description="Histidine kinase" evidence="8">
    <location>
        <begin position="688"/>
        <end position="943"/>
    </location>
</feature>
<dbReference type="EC" id="2.7.13.3" evidence="2"/>
<keyword evidence="7" id="KW-0472">Membrane</keyword>
<feature type="transmembrane region" description="Helical" evidence="7">
    <location>
        <begin position="143"/>
        <end position="168"/>
    </location>
</feature>
<evidence type="ECO:0000256" key="7">
    <source>
        <dbReference type="SAM" id="Phobius"/>
    </source>
</evidence>
<dbReference type="KEGG" id="csg:Cylst_2469"/>
<feature type="transmembrane region" description="Helical" evidence="7">
    <location>
        <begin position="352"/>
        <end position="370"/>
    </location>
</feature>
<feature type="transmembrane region" description="Helical" evidence="7">
    <location>
        <begin position="113"/>
        <end position="131"/>
    </location>
</feature>
<dbReference type="InterPro" id="IPR003661">
    <property type="entry name" value="HisK_dim/P_dom"/>
</dbReference>
<sequence length="943" mass="104534">MGTLGNEVNCPVLPIMSHRDHTPLSQFSSPRLTKSLSTVETWGFGLTSHISWTALVPTIHAALGSQAIFVWIPAVIVGMLLNYQVKRLGMHFMDVAGGTPNYATKLLRRYPKLACYAAIAYILAWISYLAVNTIVLRDLIKVNLAALGIACPVIFLDIGLTLLPFVVAFSGTRALSILHVFFVIPALGLLITFCMQGLGWLAFSPDSPGFFPSSWSSLNFVDWAKWFFFVTYTTYGCETASSFVADSRHPSQTLRFLDIAAWMMPPIFLGGSWVVMRLATAPDLKDSAFLNFLAAATPFWGKSAAVSVTFLLVASCLLGSATVVSNCPRILYQLALDQHISPVFSVVTRRGVFVPALSLTLLFCLIYLFWGDVARIVAVGNIGWFVSLMLLHLGLWLQRKHSFVLLPWISLAILLLEIVVLLVGGTAWGWGNLIIGLLFPIGVMGIDQVIRRVAFPPFHLSWWMRRYQSRPSVIIKDSVMLQVSILIFLLCSAVGVGWLFGVKLNKAANAGGENLVVVLLMIVAFVGVAIACWTSLPQIVALTEARVAAEHLFNVAQDSILVVDNQGIIRQANPATASFFNVNPLQLLGQHLQQWLPELTNYPEQWAKRSEHTLLHNNQTRTLEVSISDRKDQDFQEYVVIIHDISQRKQAEEILRREEAQLRQEAQQLANQLVQSEKMSSLGQLVAGVAHEINNPVNFIYGNLAPTSEYIQDLIRLLQLYQQHYPQPVPEIQTQAEAIDLNFLLADLPKSLNSMTVGAQRIKEIVLSLRNFSRLDESEIKAVDIHEGIDSTLMILANRLKSNPNNPEIQVIKEYSNLPLVECYAGQLNQVLMNILVNAIDALEESFVSKQLSTNKPQIIISTELTADNQVIIRIADNGSGMTTTVQQRLFDPFFTTKPVGKGTGLGLSISYKIITEKHGGELKCNSAPDQGTEFVIIIPLHQ</sequence>
<keyword evidence="11" id="KW-1185">Reference proteome</keyword>
<dbReference type="NCBIfam" id="TIGR00229">
    <property type="entry name" value="sensory_box"/>
    <property type="match status" value="1"/>
</dbReference>
<dbReference type="PATRIC" id="fig|56107.3.peg.2728"/>